<dbReference type="PANTHER" id="PTHR36305">
    <property type="entry name" value="PHOSPHATIDYLGLYCEROPHOSPHATASE A"/>
    <property type="match status" value="1"/>
</dbReference>
<dbReference type="GO" id="GO:0005886">
    <property type="term" value="C:plasma membrane"/>
    <property type="evidence" value="ECO:0007669"/>
    <property type="project" value="UniProtKB-SubCell"/>
</dbReference>
<comment type="function">
    <text evidence="1">Lipid phosphatase which dephosphorylates phosphatidylglycerophosphate (PGP) to phosphatidylglycerol (PG).</text>
</comment>
<dbReference type="EC" id="3.1.3.27" evidence="1"/>
<dbReference type="CDD" id="cd06971">
    <property type="entry name" value="PgpA"/>
    <property type="match status" value="1"/>
</dbReference>
<dbReference type="GO" id="GO:0006655">
    <property type="term" value="P:phosphatidylglycerol biosynthetic process"/>
    <property type="evidence" value="ECO:0007669"/>
    <property type="project" value="UniProtKB-UniPathway"/>
</dbReference>
<organism evidence="4 5">
    <name type="scientific">Albimonas donghaensis</name>
    <dbReference type="NCBI Taxonomy" id="356660"/>
    <lineage>
        <taxon>Bacteria</taxon>
        <taxon>Pseudomonadati</taxon>
        <taxon>Pseudomonadota</taxon>
        <taxon>Alphaproteobacteria</taxon>
        <taxon>Rhodobacterales</taxon>
        <taxon>Paracoccaceae</taxon>
        <taxon>Albimonas</taxon>
    </lineage>
</organism>
<dbReference type="InterPro" id="IPR007686">
    <property type="entry name" value="YutG/PgpA"/>
</dbReference>
<dbReference type="Proteomes" id="UP000199118">
    <property type="component" value="Unassembled WGS sequence"/>
</dbReference>
<feature type="transmembrane region" description="Helical" evidence="2">
    <location>
        <begin position="142"/>
        <end position="163"/>
    </location>
</feature>
<dbReference type="InterPro" id="IPR026037">
    <property type="entry name" value="PgpA"/>
</dbReference>
<accession>A0A1H2STW0</accession>
<dbReference type="EMBL" id="FNMZ01000001">
    <property type="protein sequence ID" value="SDW34464.1"/>
    <property type="molecule type" value="Genomic_DNA"/>
</dbReference>
<keyword evidence="1" id="KW-0378">Hydrolase</keyword>
<keyword evidence="1" id="KW-0997">Cell inner membrane</keyword>
<reference evidence="4 5" key="1">
    <citation type="submission" date="2016-10" db="EMBL/GenBank/DDBJ databases">
        <authorList>
            <person name="de Groot N.N."/>
        </authorList>
    </citation>
    <scope>NUCLEOTIDE SEQUENCE [LARGE SCALE GENOMIC DNA]</scope>
    <source>
        <strain evidence="4 5">DSM 17890</strain>
    </source>
</reference>
<dbReference type="GO" id="GO:0009395">
    <property type="term" value="P:phospholipid catabolic process"/>
    <property type="evidence" value="ECO:0007669"/>
    <property type="project" value="UniProtKB-KW"/>
</dbReference>
<keyword evidence="1" id="KW-0442">Lipid degradation</keyword>
<keyword evidence="1" id="KW-1003">Cell membrane</keyword>
<dbReference type="PANTHER" id="PTHR36305:SF1">
    <property type="entry name" value="PHOSPHATIDYLGLYCEROPHOSPHATASE A"/>
    <property type="match status" value="1"/>
</dbReference>
<comment type="pathway">
    <text evidence="1">Phospholipid metabolism; phosphatidylglycerol biosynthesis; phosphatidylglycerol from CDP-diacylglycerol: step 2/2.</text>
</comment>
<keyword evidence="1 2" id="KW-0472">Membrane</keyword>
<name>A0A1H2STW0_9RHOB</name>
<keyword evidence="1" id="KW-0595">Phospholipid degradation</keyword>
<dbReference type="AlphaFoldDB" id="A0A1H2STW0"/>
<keyword evidence="1" id="KW-0443">Lipid metabolism</keyword>
<keyword evidence="5" id="KW-1185">Reference proteome</keyword>
<dbReference type="Pfam" id="PF04608">
    <property type="entry name" value="PgpA"/>
    <property type="match status" value="1"/>
</dbReference>
<gene>
    <name evidence="4" type="ORF">SAMN05444336_101754</name>
</gene>
<evidence type="ECO:0000313" key="4">
    <source>
        <dbReference type="EMBL" id="SDW34464.1"/>
    </source>
</evidence>
<keyword evidence="1" id="KW-0479">Metal-binding</keyword>
<dbReference type="GO" id="GO:0008962">
    <property type="term" value="F:phosphatidylglycerophosphatase activity"/>
    <property type="evidence" value="ECO:0007669"/>
    <property type="project" value="UniProtKB-EC"/>
</dbReference>
<comment type="cofactor">
    <cofactor evidence="1">
        <name>Mg(2+)</name>
        <dbReference type="ChEBI" id="CHEBI:18420"/>
    </cofactor>
</comment>
<feature type="domain" description="YutG/PgpA" evidence="3">
    <location>
        <begin position="6"/>
        <end position="156"/>
    </location>
</feature>
<keyword evidence="1" id="KW-1208">Phospholipid metabolism</keyword>
<comment type="catalytic activity">
    <reaction evidence="1">
        <text>a 1,2-diacyl-sn-glycero-3-phospho-(1'-sn-glycero-3'-phosphate) + H2O = a 1,2-diacyl-sn-glycero-3-phospho-(1'-sn-glycerol) + phosphate</text>
        <dbReference type="Rhea" id="RHEA:33751"/>
        <dbReference type="ChEBI" id="CHEBI:15377"/>
        <dbReference type="ChEBI" id="CHEBI:43474"/>
        <dbReference type="ChEBI" id="CHEBI:60110"/>
        <dbReference type="ChEBI" id="CHEBI:64716"/>
        <dbReference type="EC" id="3.1.3.27"/>
    </reaction>
</comment>
<keyword evidence="1 2" id="KW-0812">Transmembrane</keyword>
<sequence>MITSGFATLFGLGVRAPFAPGTFGSLAALPAGWLLHWAGGFPLFAFGLIVATVLGYTSTDRYLAAHGEKDPGEVIADEFAGQLLAMAPLSLGLWLANAAPHVFPWPGWVAAFLLFRAFDILKPPPVSTAERLPGALGVMADDLVAGLISAILVTAAAAIAHGWL</sequence>
<dbReference type="UniPathway" id="UPA00084">
    <property type="reaction ID" value="UER00504"/>
</dbReference>
<dbReference type="PIRSF" id="PIRSF006162">
    <property type="entry name" value="PgpA"/>
    <property type="match status" value="1"/>
</dbReference>
<evidence type="ECO:0000256" key="1">
    <source>
        <dbReference type="PIRNR" id="PIRNR006162"/>
    </source>
</evidence>
<comment type="subcellular location">
    <subcellularLocation>
        <location evidence="1">Cell inner membrane</location>
        <topology evidence="1">Multi-pass membrane protein</topology>
    </subcellularLocation>
</comment>
<protein>
    <recommendedName>
        <fullName evidence="1">Phosphatidylglycerophosphatase A</fullName>
        <ecNumber evidence="1">3.1.3.27</ecNumber>
    </recommendedName>
    <alternativeName>
        <fullName evidence="1">Phosphatidylglycerolphosphate phosphatase A</fullName>
    </alternativeName>
</protein>
<dbReference type="InterPro" id="IPR036681">
    <property type="entry name" value="PgpA-like_sf"/>
</dbReference>
<keyword evidence="2" id="KW-1133">Transmembrane helix</keyword>
<dbReference type="STRING" id="356660.SAMN05444336_101754"/>
<feature type="transmembrane region" description="Helical" evidence="2">
    <location>
        <begin position="34"/>
        <end position="58"/>
    </location>
</feature>
<feature type="transmembrane region" description="Helical" evidence="2">
    <location>
        <begin position="102"/>
        <end position="121"/>
    </location>
</feature>
<proteinExistence type="predicted"/>
<evidence type="ECO:0000256" key="2">
    <source>
        <dbReference type="SAM" id="Phobius"/>
    </source>
</evidence>
<dbReference type="SUPFAM" id="SSF101307">
    <property type="entry name" value="YutG-like"/>
    <property type="match status" value="1"/>
</dbReference>
<dbReference type="RefSeq" id="WP_245710370.1">
    <property type="nucleotide sequence ID" value="NZ_FNMZ01000001.1"/>
</dbReference>
<keyword evidence="1" id="KW-0460">Magnesium</keyword>
<evidence type="ECO:0000313" key="5">
    <source>
        <dbReference type="Proteomes" id="UP000199118"/>
    </source>
</evidence>
<dbReference type="GO" id="GO:0046872">
    <property type="term" value="F:metal ion binding"/>
    <property type="evidence" value="ECO:0007669"/>
    <property type="project" value="UniProtKB-KW"/>
</dbReference>
<evidence type="ECO:0000259" key="3">
    <source>
        <dbReference type="Pfam" id="PF04608"/>
    </source>
</evidence>